<sequence>MPRPIVGPMYDDGDGPPRPGGEREARARAAEVRVAFEGMLQIRRLTGTGTGTGTGTADPEAVPAPWERGRMVRAVALALEAAGIAPSAVDADSGRRVATGYRVAGVPDEPGTVSVEWLGPHGGGAAGEEEGALADCARVLRRLGWDALVYRGRNRRRFVEVRPPHPGC</sequence>
<organism evidence="2 3">
    <name type="scientific">Streptomyces spongiicola</name>
    <dbReference type="NCBI Taxonomy" id="1690221"/>
    <lineage>
        <taxon>Bacteria</taxon>
        <taxon>Bacillati</taxon>
        <taxon>Actinomycetota</taxon>
        <taxon>Actinomycetes</taxon>
        <taxon>Kitasatosporales</taxon>
        <taxon>Streptomycetaceae</taxon>
        <taxon>Streptomyces</taxon>
    </lineage>
</organism>
<feature type="region of interest" description="Disordered" evidence="1">
    <location>
        <begin position="44"/>
        <end position="63"/>
    </location>
</feature>
<evidence type="ECO:0000256" key="1">
    <source>
        <dbReference type="SAM" id="MobiDB-lite"/>
    </source>
</evidence>
<dbReference type="EMBL" id="BGZL01000001">
    <property type="protein sequence ID" value="GBP98914.1"/>
    <property type="molecule type" value="Genomic_DNA"/>
</dbReference>
<evidence type="ECO:0000313" key="3">
    <source>
        <dbReference type="Proteomes" id="UP000265354"/>
    </source>
</evidence>
<gene>
    <name evidence="2" type="ORF">SSP531S_03070</name>
</gene>
<reference evidence="2 3" key="1">
    <citation type="submission" date="2018-07" db="EMBL/GenBank/DDBJ databases">
        <title>Whole Genome Shotgun Sequence of Streptomyces spongiicola strain 531S.</title>
        <authorList>
            <person name="Dohra H."/>
            <person name="Kodani S."/>
        </authorList>
    </citation>
    <scope>NUCLEOTIDE SEQUENCE [LARGE SCALE GENOMIC DNA]</scope>
    <source>
        <strain evidence="2 3">531S</strain>
    </source>
</reference>
<dbReference type="Proteomes" id="UP000265354">
    <property type="component" value="Unassembled WGS sequence"/>
</dbReference>
<accession>A0A388SV79</accession>
<name>A0A388SV79_9ACTN</name>
<proteinExistence type="predicted"/>
<evidence type="ECO:0000313" key="2">
    <source>
        <dbReference type="EMBL" id="GBP98914.1"/>
    </source>
</evidence>
<feature type="region of interest" description="Disordered" evidence="1">
    <location>
        <begin position="1"/>
        <end position="27"/>
    </location>
</feature>
<comment type="caution">
    <text evidence="2">The sequence shown here is derived from an EMBL/GenBank/DDBJ whole genome shotgun (WGS) entry which is preliminary data.</text>
</comment>
<protein>
    <submittedName>
        <fullName evidence="2">Uncharacterized protein</fullName>
    </submittedName>
</protein>
<dbReference type="AlphaFoldDB" id="A0A388SV79"/>